<feature type="transmembrane region" description="Helical" evidence="1">
    <location>
        <begin position="12"/>
        <end position="28"/>
    </location>
</feature>
<keyword evidence="1" id="KW-0812">Transmembrane</keyword>
<evidence type="ECO:0008006" key="4">
    <source>
        <dbReference type="Google" id="ProtNLM"/>
    </source>
</evidence>
<keyword evidence="1" id="KW-0472">Membrane</keyword>
<feature type="transmembrane region" description="Helical" evidence="1">
    <location>
        <begin position="135"/>
        <end position="152"/>
    </location>
</feature>
<feature type="transmembrane region" description="Helical" evidence="1">
    <location>
        <begin position="362"/>
        <end position="381"/>
    </location>
</feature>
<feature type="transmembrane region" description="Helical" evidence="1">
    <location>
        <begin position="58"/>
        <end position="78"/>
    </location>
</feature>
<evidence type="ECO:0000256" key="1">
    <source>
        <dbReference type="SAM" id="Phobius"/>
    </source>
</evidence>
<feature type="transmembrane region" description="Helical" evidence="1">
    <location>
        <begin position="184"/>
        <end position="200"/>
    </location>
</feature>
<protein>
    <recommendedName>
        <fullName evidence="4">Glycosyltransferase RgtA/B/C/D-like domain-containing protein</fullName>
    </recommendedName>
</protein>
<gene>
    <name evidence="2" type="ORF">GCM10007935_06320</name>
</gene>
<dbReference type="EMBL" id="BSPB01000003">
    <property type="protein sequence ID" value="GLS13203.1"/>
    <property type="molecule type" value="Genomic_DNA"/>
</dbReference>
<organism evidence="2 3">
    <name type="scientific">Hydrogenophaga electricum</name>
    <dbReference type="NCBI Taxonomy" id="1230953"/>
    <lineage>
        <taxon>Bacteria</taxon>
        <taxon>Pseudomonadati</taxon>
        <taxon>Pseudomonadota</taxon>
        <taxon>Betaproteobacteria</taxon>
        <taxon>Burkholderiales</taxon>
        <taxon>Comamonadaceae</taxon>
        <taxon>Hydrogenophaga</taxon>
    </lineage>
</organism>
<sequence>MNARAEIRRGGFWLAALLLAIPLINLATWHVGAFLNPLIPAALWLVALGYAARHAHTLWPLLLVLPAFGVLLLGHPVVDWDARSIWFFHAKRIFLDGSATAPLDNYAAWSHNDYPVLVPAMAASFARGLRHWNEIFPKLAIFATTAPVLLLIGLLLRNALAWGLWFTAVLALAGPLLINGYVDALTGLYFGAALAVAAHLQTPDVPPAQRPVFTWLLALLIAALTLTKNEGLPAAGLVALMAFTGPRWRRVLAACAAGFLVYLLLWKLHVWQARIGNDLFVRSPLQQALERLRDGTSAPLILAQFLRHSAPFLMAALALAWFGRQQRPVLGGALVVLGYAALLFGVYLMTPHNLDWHLGTSVSRTLLVVNLALVTFLAWALTHWRAAPAVATPSLSRLTEPTA</sequence>
<evidence type="ECO:0000313" key="3">
    <source>
        <dbReference type="Proteomes" id="UP001156903"/>
    </source>
</evidence>
<feature type="transmembrane region" description="Helical" evidence="1">
    <location>
        <begin position="248"/>
        <end position="266"/>
    </location>
</feature>
<name>A0ABQ6BYE7_9BURK</name>
<comment type="caution">
    <text evidence="2">The sequence shown here is derived from an EMBL/GenBank/DDBJ whole genome shotgun (WGS) entry which is preliminary data.</text>
</comment>
<accession>A0ABQ6BYE7</accession>
<proteinExistence type="predicted"/>
<feature type="transmembrane region" description="Helical" evidence="1">
    <location>
        <begin position="159"/>
        <end position="178"/>
    </location>
</feature>
<keyword evidence="1" id="KW-1133">Transmembrane helix</keyword>
<feature type="transmembrane region" description="Helical" evidence="1">
    <location>
        <begin position="329"/>
        <end position="350"/>
    </location>
</feature>
<dbReference type="Proteomes" id="UP001156903">
    <property type="component" value="Unassembled WGS sequence"/>
</dbReference>
<reference evidence="3" key="1">
    <citation type="journal article" date="2019" name="Int. J. Syst. Evol. Microbiol.">
        <title>The Global Catalogue of Microorganisms (GCM) 10K type strain sequencing project: providing services to taxonomists for standard genome sequencing and annotation.</title>
        <authorList>
            <consortium name="The Broad Institute Genomics Platform"/>
            <consortium name="The Broad Institute Genome Sequencing Center for Infectious Disease"/>
            <person name="Wu L."/>
            <person name="Ma J."/>
        </authorList>
    </citation>
    <scope>NUCLEOTIDE SEQUENCE [LARGE SCALE GENOMIC DNA]</scope>
    <source>
        <strain evidence="3">NBRC 109341</strain>
    </source>
</reference>
<evidence type="ECO:0000313" key="2">
    <source>
        <dbReference type="EMBL" id="GLS13203.1"/>
    </source>
</evidence>
<feature type="transmembrane region" description="Helical" evidence="1">
    <location>
        <begin position="212"/>
        <end position="228"/>
    </location>
</feature>
<feature type="transmembrane region" description="Helical" evidence="1">
    <location>
        <begin position="300"/>
        <end position="323"/>
    </location>
</feature>
<keyword evidence="3" id="KW-1185">Reference proteome</keyword>
<dbReference type="RefSeq" id="WP_284306667.1">
    <property type="nucleotide sequence ID" value="NZ_BSPB01000003.1"/>
</dbReference>